<reference evidence="2 3" key="1">
    <citation type="submission" date="2019-10" db="EMBL/GenBank/DDBJ databases">
        <title>Dictyobacter vulcani sp. nov., within the class Ktedonobacteria, isolated from soil of volcanic Mt. Zao.</title>
        <authorList>
            <person name="Zheng Y."/>
            <person name="Wang C.M."/>
            <person name="Sakai Y."/>
            <person name="Abe K."/>
            <person name="Yokota A."/>
            <person name="Yabe S."/>
        </authorList>
    </citation>
    <scope>NUCLEOTIDE SEQUENCE [LARGE SCALE GENOMIC DNA]</scope>
    <source>
        <strain evidence="2 3">W12</strain>
    </source>
</reference>
<evidence type="ECO:0000256" key="1">
    <source>
        <dbReference type="SAM" id="Phobius"/>
    </source>
</evidence>
<evidence type="ECO:0008006" key="4">
    <source>
        <dbReference type="Google" id="ProtNLM"/>
    </source>
</evidence>
<keyword evidence="3" id="KW-1185">Reference proteome</keyword>
<protein>
    <recommendedName>
        <fullName evidence="4">ABC-2 type transporter domain-containing protein</fullName>
    </recommendedName>
</protein>
<dbReference type="EMBL" id="BKZW01000005">
    <property type="protein sequence ID" value="GER92146.1"/>
    <property type="molecule type" value="Genomic_DNA"/>
</dbReference>
<feature type="transmembrane region" description="Helical" evidence="1">
    <location>
        <begin position="6"/>
        <end position="29"/>
    </location>
</feature>
<evidence type="ECO:0000313" key="3">
    <source>
        <dbReference type="Proteomes" id="UP000326912"/>
    </source>
</evidence>
<keyword evidence="1" id="KW-1133">Transmembrane helix</keyword>
<comment type="caution">
    <text evidence="2">The sequence shown here is derived from an EMBL/GenBank/DDBJ whole genome shotgun (WGS) entry which is preliminary data.</text>
</comment>
<proteinExistence type="predicted"/>
<accession>A0A5J4L3V3</accession>
<dbReference type="AlphaFoldDB" id="A0A5J4L3V3"/>
<organism evidence="2 3">
    <name type="scientific">Dictyobacter vulcani</name>
    <dbReference type="NCBI Taxonomy" id="2607529"/>
    <lineage>
        <taxon>Bacteria</taxon>
        <taxon>Bacillati</taxon>
        <taxon>Chloroflexota</taxon>
        <taxon>Ktedonobacteria</taxon>
        <taxon>Ktedonobacterales</taxon>
        <taxon>Dictyobacteraceae</taxon>
        <taxon>Dictyobacter</taxon>
    </lineage>
</organism>
<evidence type="ECO:0000313" key="2">
    <source>
        <dbReference type="EMBL" id="GER92146.1"/>
    </source>
</evidence>
<gene>
    <name evidence="2" type="ORF">KDW_63080</name>
</gene>
<dbReference type="Proteomes" id="UP000326912">
    <property type="component" value="Unassembled WGS sequence"/>
</dbReference>
<keyword evidence="1" id="KW-0812">Transmembrane</keyword>
<keyword evidence="1" id="KW-0472">Membrane</keyword>
<sequence length="70" mass="7877">MRDLEIEVFIPAIIASTIGYTVYGFFFGFTPIFGNLQIPRYNLLSSSSIMRYSVYAQALQASVMPVLFTV</sequence>
<name>A0A5J4L3V3_9CHLR</name>